<dbReference type="CDD" id="cd06170">
    <property type="entry name" value="LuxR_C_like"/>
    <property type="match status" value="1"/>
</dbReference>
<dbReference type="InterPro" id="IPR000792">
    <property type="entry name" value="Tscrpt_reg_LuxR_C"/>
</dbReference>
<dbReference type="InterPro" id="IPR016032">
    <property type="entry name" value="Sig_transdc_resp-reg_C-effctor"/>
</dbReference>
<dbReference type="PANTHER" id="PTHR47691">
    <property type="entry name" value="REGULATOR-RELATED"/>
    <property type="match status" value="1"/>
</dbReference>
<keyword evidence="3" id="KW-1185">Reference proteome</keyword>
<dbReference type="SUPFAM" id="SSF46894">
    <property type="entry name" value="C-terminal effector domain of the bipartite response regulators"/>
    <property type="match status" value="1"/>
</dbReference>
<organism evidence="2 3">
    <name type="scientific">Streptomyces ochraceiscleroticus</name>
    <dbReference type="NCBI Taxonomy" id="47761"/>
    <lineage>
        <taxon>Bacteria</taxon>
        <taxon>Bacillati</taxon>
        <taxon>Actinomycetota</taxon>
        <taxon>Actinomycetes</taxon>
        <taxon>Kitasatosporales</taxon>
        <taxon>Streptomycetaceae</taxon>
        <taxon>Streptomyces</taxon>
    </lineage>
</organism>
<dbReference type="Pfam" id="PF00196">
    <property type="entry name" value="GerE"/>
    <property type="match status" value="1"/>
</dbReference>
<reference evidence="3" key="1">
    <citation type="journal article" date="2019" name="Int. J. Syst. Evol. Microbiol.">
        <title>The Global Catalogue of Microorganisms (GCM) 10K type strain sequencing project: providing services to taxonomists for standard genome sequencing and annotation.</title>
        <authorList>
            <consortium name="The Broad Institute Genomics Platform"/>
            <consortium name="The Broad Institute Genome Sequencing Center for Infectious Disease"/>
            <person name="Wu L."/>
            <person name="Ma J."/>
        </authorList>
    </citation>
    <scope>NUCLEOTIDE SEQUENCE [LARGE SCALE GENOMIC DNA]</scope>
    <source>
        <strain evidence="3">CGMCC 1.15180</strain>
    </source>
</reference>
<dbReference type="Gene3D" id="1.25.40.10">
    <property type="entry name" value="Tetratricopeptide repeat domain"/>
    <property type="match status" value="1"/>
</dbReference>
<dbReference type="Pfam" id="PF25872">
    <property type="entry name" value="HTH_77"/>
    <property type="match status" value="1"/>
</dbReference>
<dbReference type="InterPro" id="IPR058852">
    <property type="entry name" value="HTH_77"/>
</dbReference>
<accession>A0ABW1MDQ8</accession>
<dbReference type="Gene3D" id="3.40.50.300">
    <property type="entry name" value="P-loop containing nucleotide triphosphate hydrolases"/>
    <property type="match status" value="1"/>
</dbReference>
<dbReference type="PANTHER" id="PTHR47691:SF3">
    <property type="entry name" value="HTH-TYPE TRANSCRIPTIONAL REGULATOR RV0890C-RELATED"/>
    <property type="match status" value="1"/>
</dbReference>
<dbReference type="PRINTS" id="PR00038">
    <property type="entry name" value="HTHLUXR"/>
</dbReference>
<sequence length="787" mass="85277">MSDTGGGMTVDFSQRRSGALPVEVTGFVGRVAELARVRRLLGDARLVTLLGPGGVGKSRVALRTAAALKEEFPDGVWLTELSALRSAELLPQTMAAVLGLPEQAGRRTVDALVEHLQDRQALLVLDTCEHLVDACAMLADLLLREAPRVRILTTSREPLDVPGEHTVQIPPLPVEDTPQAQNGCGAVALFAQRAAAVVPGFTVTAANRPDVVALCRRLDGIPLAVELAAVRLRAIPLTQLVARLEGRFEVLTGGRRAVALPRHQTLRTAIGWSHELCTPAERLLWARLSVFAGSFDLAAAEDVCAGGDLPAGEVVEHLIGLVDKSVVLRTEDGNGDGEGAGDGSRYRLLDTIREYGAEWLEKAGEAKEFRGRHFAYYRRLGDRFLARFLTDEQLALYEALLREQANLRAALGHALTADGDAVAGLELAARLWPFWRTAGLQKEGRHWLGKALELVPEERPERAAGLLSAGMLCLWQGDPQGILRDCGRARELAERLGDAAVRRWADGFLGLARGMLGEIERSAGLLAPVRAEMIAADDRLGAVIVHYHEAFLRVTVGDPEGARRLCEVALGHLDAPEERMLRSVVLSVQGIALWRQGQRAEGAQLTRTALRLKSELHERYGVAYCAEVLAWIAAEDGRYARAAWVLGVAQGVWRSVGATMFGMRAWLEVHDRVAAEVRGALSDCRYDRLFEQGLRLPLDRAVELILADAETPAVPSPRAAAGGVPGGEVLTRREREVAALVADGLSNREIAERLVISKRTADAHVEHILSKLGVSSRTEIADRCADA</sequence>
<dbReference type="InterPro" id="IPR011990">
    <property type="entry name" value="TPR-like_helical_dom_sf"/>
</dbReference>
<proteinExistence type="predicted"/>
<dbReference type="InterPro" id="IPR036388">
    <property type="entry name" value="WH-like_DNA-bd_sf"/>
</dbReference>
<dbReference type="Proteomes" id="UP001596139">
    <property type="component" value="Unassembled WGS sequence"/>
</dbReference>
<evidence type="ECO:0000313" key="3">
    <source>
        <dbReference type="Proteomes" id="UP001596139"/>
    </source>
</evidence>
<dbReference type="PROSITE" id="PS50043">
    <property type="entry name" value="HTH_LUXR_2"/>
    <property type="match status" value="1"/>
</dbReference>
<evidence type="ECO:0000259" key="1">
    <source>
        <dbReference type="PROSITE" id="PS50043"/>
    </source>
</evidence>
<protein>
    <submittedName>
        <fullName evidence="2">LuxR C-terminal-related transcriptional regulator</fullName>
    </submittedName>
</protein>
<dbReference type="PRINTS" id="PR00364">
    <property type="entry name" value="DISEASERSIST"/>
</dbReference>
<dbReference type="SUPFAM" id="SSF48452">
    <property type="entry name" value="TPR-like"/>
    <property type="match status" value="1"/>
</dbReference>
<dbReference type="EMBL" id="JBHSPX010000002">
    <property type="protein sequence ID" value="MFC6061563.1"/>
    <property type="molecule type" value="Genomic_DNA"/>
</dbReference>
<evidence type="ECO:0000313" key="2">
    <source>
        <dbReference type="EMBL" id="MFC6061563.1"/>
    </source>
</evidence>
<dbReference type="SMART" id="SM00421">
    <property type="entry name" value="HTH_LUXR"/>
    <property type="match status" value="1"/>
</dbReference>
<name>A0ABW1MDQ8_9ACTN</name>
<comment type="caution">
    <text evidence="2">The sequence shown here is derived from an EMBL/GenBank/DDBJ whole genome shotgun (WGS) entry which is preliminary data.</text>
</comment>
<dbReference type="InterPro" id="IPR027417">
    <property type="entry name" value="P-loop_NTPase"/>
</dbReference>
<gene>
    <name evidence="2" type="ORF">ACFP4F_03250</name>
</gene>
<dbReference type="SUPFAM" id="SSF52540">
    <property type="entry name" value="P-loop containing nucleoside triphosphate hydrolases"/>
    <property type="match status" value="1"/>
</dbReference>
<dbReference type="Gene3D" id="1.10.10.10">
    <property type="entry name" value="Winged helix-like DNA-binding domain superfamily/Winged helix DNA-binding domain"/>
    <property type="match status" value="1"/>
</dbReference>
<feature type="domain" description="HTH luxR-type" evidence="1">
    <location>
        <begin position="723"/>
        <end position="787"/>
    </location>
</feature>